<gene>
    <name evidence="3" type="ORF">sS8_0003</name>
</gene>
<dbReference type="EMBL" id="AP017928">
    <property type="protein sequence ID" value="BBA31973.1"/>
    <property type="molecule type" value="Genomic_DNA"/>
</dbReference>
<dbReference type="KEGG" id="mmai:sS8_0003"/>
<evidence type="ECO:0000313" key="3">
    <source>
        <dbReference type="EMBL" id="BBA31973.1"/>
    </source>
</evidence>
<reference evidence="3 4" key="1">
    <citation type="submission" date="2016-12" db="EMBL/GenBank/DDBJ databases">
        <title>Genome sequencing of Methylocaldum marinum.</title>
        <authorList>
            <person name="Takeuchi M."/>
            <person name="Kamagata Y."/>
            <person name="Hiraoka S."/>
            <person name="Oshima K."/>
            <person name="Hattori M."/>
            <person name="Iwasaki W."/>
        </authorList>
    </citation>
    <scope>NUCLEOTIDE SEQUENCE [LARGE SCALE GENOMIC DNA]</scope>
    <source>
        <strain evidence="3 4">S8</strain>
    </source>
</reference>
<organism evidence="3 4">
    <name type="scientific">Methylocaldum marinum</name>
    <dbReference type="NCBI Taxonomy" id="1432792"/>
    <lineage>
        <taxon>Bacteria</taxon>
        <taxon>Pseudomonadati</taxon>
        <taxon>Pseudomonadota</taxon>
        <taxon>Gammaproteobacteria</taxon>
        <taxon>Methylococcales</taxon>
        <taxon>Methylococcaceae</taxon>
        <taxon>Methylocaldum</taxon>
    </lineage>
</organism>
<dbReference type="Pfam" id="PF03795">
    <property type="entry name" value="YCII"/>
    <property type="match status" value="1"/>
</dbReference>
<feature type="domain" description="YCII-related" evidence="2">
    <location>
        <begin position="1"/>
        <end position="107"/>
    </location>
</feature>
<dbReference type="Gene3D" id="3.30.70.1060">
    <property type="entry name" value="Dimeric alpha+beta barrel"/>
    <property type="match status" value="1"/>
</dbReference>
<sequence>MQYLLIISHDDSFTPTETLIRDIGSWIKEMERRGVRMYGNPLRPANDATTARVREGKVVLKKGPFSDSIEKMCAYELIECASDEEAIEVASSHPMAKVATIEVRAVWNELAAR</sequence>
<dbReference type="InterPro" id="IPR005545">
    <property type="entry name" value="YCII"/>
</dbReference>
<dbReference type="RefSeq" id="WP_119632546.1">
    <property type="nucleotide sequence ID" value="NZ_AP017928.1"/>
</dbReference>
<dbReference type="AlphaFoldDB" id="A0A286T5H7"/>
<comment type="similarity">
    <text evidence="1">Belongs to the YciI family.</text>
</comment>
<evidence type="ECO:0000259" key="2">
    <source>
        <dbReference type="Pfam" id="PF03795"/>
    </source>
</evidence>
<keyword evidence="4" id="KW-1185">Reference proteome</keyword>
<evidence type="ECO:0000313" key="4">
    <source>
        <dbReference type="Proteomes" id="UP000266313"/>
    </source>
</evidence>
<accession>A0A286T5H7</accession>
<dbReference type="SUPFAM" id="SSF54909">
    <property type="entry name" value="Dimeric alpha+beta barrel"/>
    <property type="match status" value="1"/>
</dbReference>
<evidence type="ECO:0000256" key="1">
    <source>
        <dbReference type="ARBA" id="ARBA00007689"/>
    </source>
</evidence>
<dbReference type="Proteomes" id="UP000266313">
    <property type="component" value="Chromosome"/>
</dbReference>
<dbReference type="InterPro" id="IPR011008">
    <property type="entry name" value="Dimeric_a/b-barrel"/>
</dbReference>
<dbReference type="OrthoDB" id="668782at2"/>
<dbReference type="PANTHER" id="PTHR35174">
    <property type="entry name" value="BLL7171 PROTEIN-RELATED"/>
    <property type="match status" value="1"/>
</dbReference>
<name>A0A286T5H7_9GAMM</name>
<protein>
    <submittedName>
        <fullName evidence="3">Integrase</fullName>
    </submittedName>
</protein>
<dbReference type="PANTHER" id="PTHR35174:SF3">
    <property type="entry name" value="BLL7171 PROTEIN"/>
    <property type="match status" value="1"/>
</dbReference>
<proteinExistence type="inferred from homology"/>